<dbReference type="EMBL" id="LAZR01000298">
    <property type="protein sequence ID" value="KKN76251.1"/>
    <property type="molecule type" value="Genomic_DNA"/>
</dbReference>
<organism evidence="1">
    <name type="scientific">marine sediment metagenome</name>
    <dbReference type="NCBI Taxonomy" id="412755"/>
    <lineage>
        <taxon>unclassified sequences</taxon>
        <taxon>metagenomes</taxon>
        <taxon>ecological metagenomes</taxon>
    </lineage>
</organism>
<dbReference type="AlphaFoldDB" id="A0A0F9VRY2"/>
<gene>
    <name evidence="1" type="ORF">LCGC14_0372770</name>
</gene>
<name>A0A0F9VRY2_9ZZZZ</name>
<sequence length="115" mass="12190">MAVVLETNLALVRGAPQIIFTAIALQLPGVFSGKLDLNALSNAADEIKISLKTKYTSIGSFIAAEENITFQQVDKIARITPTVEQYGYELTVELLAASPSATATLAVLLLRTPAA</sequence>
<proteinExistence type="predicted"/>
<accession>A0A0F9VRY2</accession>
<evidence type="ECO:0000313" key="1">
    <source>
        <dbReference type="EMBL" id="KKN76251.1"/>
    </source>
</evidence>
<reference evidence="1" key="1">
    <citation type="journal article" date="2015" name="Nature">
        <title>Complex archaea that bridge the gap between prokaryotes and eukaryotes.</title>
        <authorList>
            <person name="Spang A."/>
            <person name="Saw J.H."/>
            <person name="Jorgensen S.L."/>
            <person name="Zaremba-Niedzwiedzka K."/>
            <person name="Martijn J."/>
            <person name="Lind A.E."/>
            <person name="van Eijk R."/>
            <person name="Schleper C."/>
            <person name="Guy L."/>
            <person name="Ettema T.J."/>
        </authorList>
    </citation>
    <scope>NUCLEOTIDE SEQUENCE</scope>
</reference>
<comment type="caution">
    <text evidence="1">The sequence shown here is derived from an EMBL/GenBank/DDBJ whole genome shotgun (WGS) entry which is preliminary data.</text>
</comment>
<protein>
    <submittedName>
        <fullName evidence="1">Uncharacterized protein</fullName>
    </submittedName>
</protein>